<accession>A0A4U5NUG5</accession>
<evidence type="ECO:0000313" key="2">
    <source>
        <dbReference type="EMBL" id="TKR87138.1"/>
    </source>
</evidence>
<evidence type="ECO:0000313" key="3">
    <source>
        <dbReference type="Proteomes" id="UP000298663"/>
    </source>
</evidence>
<sequence length="208" mass="23637">MVVCPPYWGSSVWSACQSVEIAPNDRTQTVNKFQNRIQTDVCVQPIKRSLQREALTLGRSARRKQLRPRMFFPLRGADPVALFIVLAALAFAPGLHADGRLNGKVKSTYEGKMEFQNEEEQALYNRMKDGELDVTNKLTMSQLDFPVKVEFKAIDLVRLEKLLKWKANQVAKKNKKPSGGKTKRDVDKVENMSLKERIAMMKRAGNLV</sequence>
<gene>
    <name evidence="2" type="ORF">L596_011591</name>
</gene>
<keyword evidence="1" id="KW-0472">Membrane</keyword>
<dbReference type="Proteomes" id="UP000298663">
    <property type="component" value="Unassembled WGS sequence"/>
</dbReference>
<protein>
    <submittedName>
        <fullName evidence="2">Uncharacterized protein</fullName>
    </submittedName>
</protein>
<evidence type="ECO:0000256" key="1">
    <source>
        <dbReference type="SAM" id="Phobius"/>
    </source>
</evidence>
<keyword evidence="3" id="KW-1185">Reference proteome</keyword>
<dbReference type="EMBL" id="AZBU02000003">
    <property type="protein sequence ID" value="TKR87138.1"/>
    <property type="molecule type" value="Genomic_DNA"/>
</dbReference>
<feature type="transmembrane region" description="Helical" evidence="1">
    <location>
        <begin position="72"/>
        <end position="92"/>
    </location>
</feature>
<organism evidence="2 3">
    <name type="scientific">Steinernema carpocapsae</name>
    <name type="common">Entomopathogenic nematode</name>
    <dbReference type="NCBI Taxonomy" id="34508"/>
    <lineage>
        <taxon>Eukaryota</taxon>
        <taxon>Metazoa</taxon>
        <taxon>Ecdysozoa</taxon>
        <taxon>Nematoda</taxon>
        <taxon>Chromadorea</taxon>
        <taxon>Rhabditida</taxon>
        <taxon>Tylenchina</taxon>
        <taxon>Panagrolaimomorpha</taxon>
        <taxon>Strongyloidoidea</taxon>
        <taxon>Steinernematidae</taxon>
        <taxon>Steinernema</taxon>
    </lineage>
</organism>
<reference evidence="2 3" key="2">
    <citation type="journal article" date="2019" name="G3 (Bethesda)">
        <title>Hybrid Assembly of the Genome of the Entomopathogenic Nematode Steinernema carpocapsae Identifies the X-Chromosome.</title>
        <authorList>
            <person name="Serra L."/>
            <person name="Macchietto M."/>
            <person name="Macias-Munoz A."/>
            <person name="McGill C.J."/>
            <person name="Rodriguez I.M."/>
            <person name="Rodriguez B."/>
            <person name="Murad R."/>
            <person name="Mortazavi A."/>
        </authorList>
    </citation>
    <scope>NUCLEOTIDE SEQUENCE [LARGE SCALE GENOMIC DNA]</scope>
    <source>
        <strain evidence="2 3">ALL</strain>
    </source>
</reference>
<dbReference type="AlphaFoldDB" id="A0A4U5NUG5"/>
<keyword evidence="1" id="KW-1133">Transmembrane helix</keyword>
<name>A0A4U5NUG5_STECR</name>
<keyword evidence="1" id="KW-0812">Transmembrane</keyword>
<proteinExistence type="predicted"/>
<comment type="caution">
    <text evidence="2">The sequence shown here is derived from an EMBL/GenBank/DDBJ whole genome shotgun (WGS) entry which is preliminary data.</text>
</comment>
<reference evidence="2 3" key="1">
    <citation type="journal article" date="2015" name="Genome Biol.">
        <title>Comparative genomics of Steinernema reveals deeply conserved gene regulatory networks.</title>
        <authorList>
            <person name="Dillman A.R."/>
            <person name="Macchietto M."/>
            <person name="Porter C.F."/>
            <person name="Rogers A."/>
            <person name="Williams B."/>
            <person name="Antoshechkin I."/>
            <person name="Lee M.M."/>
            <person name="Goodwin Z."/>
            <person name="Lu X."/>
            <person name="Lewis E.E."/>
            <person name="Goodrich-Blair H."/>
            <person name="Stock S.P."/>
            <person name="Adams B.J."/>
            <person name="Sternberg P.W."/>
            <person name="Mortazavi A."/>
        </authorList>
    </citation>
    <scope>NUCLEOTIDE SEQUENCE [LARGE SCALE GENOMIC DNA]</scope>
    <source>
        <strain evidence="2 3">ALL</strain>
    </source>
</reference>